<sequence length="287" mass="31317">MQENTTNPFVTPSISDSVRSSLSNLILTGGNQSTLDSIFSLCSSSSKTEEFSATGSSVYLKQRDFILNFPNFSNSTNSQNLSTNFDSNSSVGFNPQSKKKSYRGVRQRQWGKWVAEIRLPQNRMRVWLGTYESPEMAAYAYDRAAYKLRGEYARVNFPAGLVGDERKLSGLRTAVDNKIDAILQKIKREKTKKRSEREKVKAVTDSEIFITGVGSVSGGGESCSGSEIGSGSVSEDGFWKGENCSSGCSFSGELTAAEGAEEAETGGWSLAGMPSYDLDLIWEILAN</sequence>
<dbReference type="AlphaFoldDB" id="A0A251VH68"/>
<evidence type="ECO:0000256" key="8">
    <source>
        <dbReference type="ARBA" id="ARBA00023242"/>
    </source>
</evidence>
<reference evidence="12" key="2">
    <citation type="submission" date="2017-02" db="EMBL/GenBank/DDBJ databases">
        <title>Sunflower complete genome.</title>
        <authorList>
            <person name="Langlade N."/>
            <person name="Munos S."/>
        </authorList>
    </citation>
    <scope>NUCLEOTIDE SEQUENCE [LARGE SCALE GENOMIC DNA]</scope>
    <source>
        <tissue evidence="12">Leaves</tissue>
    </source>
</reference>
<evidence type="ECO:0000313" key="12">
    <source>
        <dbReference type="EMBL" id="OTG34629.1"/>
    </source>
</evidence>
<dbReference type="GO" id="GO:0006952">
    <property type="term" value="P:defense response"/>
    <property type="evidence" value="ECO:0007669"/>
    <property type="project" value="UniProtKB-KW"/>
</dbReference>
<evidence type="ECO:0000256" key="7">
    <source>
        <dbReference type="ARBA" id="ARBA00023163"/>
    </source>
</evidence>
<dbReference type="InterPro" id="IPR016177">
    <property type="entry name" value="DNA-bd_dom_sf"/>
</dbReference>
<keyword evidence="5 12" id="KW-0238">DNA-binding</keyword>
<evidence type="ECO:0000259" key="10">
    <source>
        <dbReference type="PROSITE" id="PS51032"/>
    </source>
</evidence>
<dbReference type="PRINTS" id="PR00367">
    <property type="entry name" value="ETHRSPELEMNT"/>
</dbReference>
<dbReference type="Gene3D" id="3.30.730.10">
    <property type="entry name" value="AP2/ERF domain"/>
    <property type="match status" value="1"/>
</dbReference>
<evidence type="ECO:0000313" key="13">
    <source>
        <dbReference type="Proteomes" id="UP000215914"/>
    </source>
</evidence>
<keyword evidence="13" id="KW-1185">Reference proteome</keyword>
<dbReference type="InParanoid" id="A0A251VH68"/>
<keyword evidence="6" id="KW-0010">Activator</keyword>
<dbReference type="EMBL" id="CM007891">
    <property type="protein sequence ID" value="OTG34629.1"/>
    <property type="molecule type" value="Genomic_DNA"/>
</dbReference>
<dbReference type="GO" id="GO:0000976">
    <property type="term" value="F:transcription cis-regulatory region binding"/>
    <property type="evidence" value="ECO:0007669"/>
    <property type="project" value="UniProtKB-ARBA"/>
</dbReference>
<comment type="similarity">
    <text evidence="9">Belongs to the AP2/ERF transcription factor family. ERF subfamily.</text>
</comment>
<dbReference type="FunFam" id="3.30.730.10:FF:000001">
    <property type="entry name" value="Ethylene-responsive transcription factor 2"/>
    <property type="match status" value="1"/>
</dbReference>
<feature type="domain" description="AP2/ERF" evidence="10">
    <location>
        <begin position="101"/>
        <end position="158"/>
    </location>
</feature>
<organism evidence="12 13">
    <name type="scientific">Helianthus annuus</name>
    <name type="common">Common sunflower</name>
    <dbReference type="NCBI Taxonomy" id="4232"/>
    <lineage>
        <taxon>Eukaryota</taxon>
        <taxon>Viridiplantae</taxon>
        <taxon>Streptophyta</taxon>
        <taxon>Embryophyta</taxon>
        <taxon>Tracheophyta</taxon>
        <taxon>Spermatophyta</taxon>
        <taxon>Magnoliopsida</taxon>
        <taxon>eudicotyledons</taxon>
        <taxon>Gunneridae</taxon>
        <taxon>Pentapetalae</taxon>
        <taxon>asterids</taxon>
        <taxon>campanulids</taxon>
        <taxon>Asterales</taxon>
        <taxon>Asteraceae</taxon>
        <taxon>Asteroideae</taxon>
        <taxon>Heliantheae alliance</taxon>
        <taxon>Heliantheae</taxon>
        <taxon>Helianthus</taxon>
    </lineage>
</organism>
<keyword evidence="2" id="KW-0936">Ethylene signaling pathway</keyword>
<dbReference type="SMART" id="SM00380">
    <property type="entry name" value="AP2"/>
    <property type="match status" value="1"/>
</dbReference>
<evidence type="ECO:0000256" key="2">
    <source>
        <dbReference type="ARBA" id="ARBA00022745"/>
    </source>
</evidence>
<dbReference type="OMA" id="MEEHNYH"/>
<protein>
    <submittedName>
        <fullName evidence="12">Putative DNA-binding domain-containing protein</fullName>
    </submittedName>
    <submittedName>
        <fullName evidence="11">Transcription factor AP2-EREBP family</fullName>
    </submittedName>
</protein>
<dbReference type="Gramene" id="mRNA:HanXRQr2_Chr02g0070861">
    <property type="protein sequence ID" value="CDS:HanXRQr2_Chr02g0070861.1"/>
    <property type="gene ID" value="HanXRQr2_Chr02g0070861"/>
</dbReference>
<dbReference type="PANTHER" id="PTHR31657">
    <property type="entry name" value="ETHYLENE-RESPONSIVE TRANSCRIPTION FACTOR ERF061"/>
    <property type="match status" value="1"/>
</dbReference>
<accession>A0A251VH68</accession>
<dbReference type="EMBL" id="MNCJ02000317">
    <property type="protein sequence ID" value="KAF5818855.1"/>
    <property type="molecule type" value="Genomic_DNA"/>
</dbReference>
<dbReference type="PANTHER" id="PTHR31657:SF52">
    <property type="entry name" value="DNA-BINDING DOMAIN-CONTAINING PROTEIN-RELATED"/>
    <property type="match status" value="1"/>
</dbReference>
<dbReference type="SUPFAM" id="SSF54171">
    <property type="entry name" value="DNA-binding domain"/>
    <property type="match status" value="1"/>
</dbReference>
<dbReference type="PROSITE" id="PS51032">
    <property type="entry name" value="AP2_ERF"/>
    <property type="match status" value="1"/>
</dbReference>
<keyword evidence="8" id="KW-0539">Nucleus</keyword>
<evidence type="ECO:0000313" key="11">
    <source>
        <dbReference type="EMBL" id="KAF5818855.1"/>
    </source>
</evidence>
<dbReference type="InterPro" id="IPR036955">
    <property type="entry name" value="AP2/ERF_dom_sf"/>
</dbReference>
<keyword evidence="3" id="KW-0611">Plant defense</keyword>
<keyword evidence="7" id="KW-0804">Transcription</keyword>
<reference evidence="11" key="3">
    <citation type="submission" date="2020-06" db="EMBL/GenBank/DDBJ databases">
        <title>Helianthus annuus Genome sequencing and assembly Release 2.</title>
        <authorList>
            <person name="Gouzy J."/>
            <person name="Langlade N."/>
            <person name="Munos S."/>
        </authorList>
    </citation>
    <scope>NUCLEOTIDE SEQUENCE</scope>
    <source>
        <tissue evidence="11">Leaves</tissue>
    </source>
</reference>
<dbReference type="GO" id="GO:0005634">
    <property type="term" value="C:nucleus"/>
    <property type="evidence" value="ECO:0007669"/>
    <property type="project" value="UniProtKB-SubCell"/>
</dbReference>
<dbReference type="InterPro" id="IPR051758">
    <property type="entry name" value="ERF/AP2-like"/>
</dbReference>
<comment type="subcellular location">
    <subcellularLocation>
        <location evidence="1">Nucleus</location>
    </subcellularLocation>
</comment>
<gene>
    <name evidence="12" type="ORF">HannXRQ_Chr02g0047911</name>
    <name evidence="11" type="ORF">HanXRQr2_Chr02g0070861</name>
</gene>
<evidence type="ECO:0000256" key="9">
    <source>
        <dbReference type="ARBA" id="ARBA00024343"/>
    </source>
</evidence>
<dbReference type="GO" id="GO:0009873">
    <property type="term" value="P:ethylene-activated signaling pathway"/>
    <property type="evidence" value="ECO:0007669"/>
    <property type="project" value="UniProtKB-KW"/>
</dbReference>
<evidence type="ECO:0000256" key="4">
    <source>
        <dbReference type="ARBA" id="ARBA00023015"/>
    </source>
</evidence>
<evidence type="ECO:0000256" key="1">
    <source>
        <dbReference type="ARBA" id="ARBA00004123"/>
    </source>
</evidence>
<dbReference type="CDD" id="cd00018">
    <property type="entry name" value="AP2"/>
    <property type="match status" value="1"/>
</dbReference>
<reference evidence="11 13" key="1">
    <citation type="journal article" date="2017" name="Nature">
        <title>The sunflower genome provides insights into oil metabolism, flowering and Asterid evolution.</title>
        <authorList>
            <person name="Badouin H."/>
            <person name="Gouzy J."/>
            <person name="Grassa C.J."/>
            <person name="Murat F."/>
            <person name="Staton S.E."/>
            <person name="Cottret L."/>
            <person name="Lelandais-Briere C."/>
            <person name="Owens G.L."/>
            <person name="Carrere S."/>
            <person name="Mayjonade B."/>
            <person name="Legrand L."/>
            <person name="Gill N."/>
            <person name="Kane N.C."/>
            <person name="Bowers J.E."/>
            <person name="Hubner S."/>
            <person name="Bellec A."/>
            <person name="Berard A."/>
            <person name="Berges H."/>
            <person name="Blanchet N."/>
            <person name="Boniface M.C."/>
            <person name="Brunel D."/>
            <person name="Catrice O."/>
            <person name="Chaidir N."/>
            <person name="Claudel C."/>
            <person name="Donnadieu C."/>
            <person name="Faraut T."/>
            <person name="Fievet G."/>
            <person name="Helmstetter N."/>
            <person name="King M."/>
            <person name="Knapp S.J."/>
            <person name="Lai Z."/>
            <person name="Le Paslier M.C."/>
            <person name="Lippi Y."/>
            <person name="Lorenzon L."/>
            <person name="Mandel J.R."/>
            <person name="Marage G."/>
            <person name="Marchand G."/>
            <person name="Marquand E."/>
            <person name="Bret-Mestries E."/>
            <person name="Morien E."/>
            <person name="Nambeesan S."/>
            <person name="Nguyen T."/>
            <person name="Pegot-Espagnet P."/>
            <person name="Pouilly N."/>
            <person name="Raftis F."/>
            <person name="Sallet E."/>
            <person name="Schiex T."/>
            <person name="Thomas J."/>
            <person name="Vandecasteele C."/>
            <person name="Vares D."/>
            <person name="Vear F."/>
            <person name="Vautrin S."/>
            <person name="Crespi M."/>
            <person name="Mangin B."/>
            <person name="Burke J.M."/>
            <person name="Salse J."/>
            <person name="Munos S."/>
            <person name="Vincourt P."/>
            <person name="Rieseberg L.H."/>
            <person name="Langlade N.B."/>
        </authorList>
    </citation>
    <scope>NUCLEOTIDE SEQUENCE [LARGE SCALE GENOMIC DNA]</scope>
    <source>
        <strain evidence="13">cv. SF193</strain>
        <tissue evidence="11">Leaves</tissue>
    </source>
</reference>
<evidence type="ECO:0000256" key="5">
    <source>
        <dbReference type="ARBA" id="ARBA00023125"/>
    </source>
</evidence>
<evidence type="ECO:0000256" key="3">
    <source>
        <dbReference type="ARBA" id="ARBA00022821"/>
    </source>
</evidence>
<evidence type="ECO:0000256" key="6">
    <source>
        <dbReference type="ARBA" id="ARBA00023159"/>
    </source>
</evidence>
<name>A0A251VH68_HELAN</name>
<proteinExistence type="inferred from homology"/>
<dbReference type="Proteomes" id="UP000215914">
    <property type="component" value="Chromosome 2"/>
</dbReference>
<dbReference type="InterPro" id="IPR001471">
    <property type="entry name" value="AP2/ERF_dom"/>
</dbReference>
<dbReference type="Pfam" id="PF00847">
    <property type="entry name" value="AP2"/>
    <property type="match status" value="1"/>
</dbReference>
<dbReference type="GO" id="GO:0003700">
    <property type="term" value="F:DNA-binding transcription factor activity"/>
    <property type="evidence" value="ECO:0007669"/>
    <property type="project" value="InterPro"/>
</dbReference>
<keyword evidence="4" id="KW-0805">Transcription regulation</keyword>
<dbReference type="OrthoDB" id="785956at2759"/>